<dbReference type="Proteomes" id="UP000037558">
    <property type="component" value="Unassembled WGS sequence"/>
</dbReference>
<evidence type="ECO:0000313" key="1">
    <source>
        <dbReference type="EMBL" id="KOO50414.1"/>
    </source>
</evidence>
<sequence>MDVYRASKSRSQNRRGWYVTFRHPLRKDATGKVGLKVRRSLGTADDQEADLLVKQMNELLLDDTLWSISAKSRARLLYDERVIAAFYEDLEPAQMLDLKAVRERELPYPRREEDYNQIRFLGGHERYEGLRQLLGLGEEPFLQSSALHAPHYELEWIVCDSPTYEAVVTFLPFDKTKACIEECVMKAAISYACDGGDHELARHFLQHEHEPFALRHLIGTTPAFYVTRFTANRPNVSPTEHVQEYIETIRSQALQVRERLMEAYGFTEKQFTYPTDDVLLAFEETWRGEIEFTLLIDSLMEEVEKRFHSLPQGRWTYTSEEWPECWRFQAKDPNVTLRILSILTSLDESKCGKLLTPLVEGVRVRGFFGGKKGIFTVGPEKHDRVLSTKTMKKIDQSHTLVWVQETKNDSYHHMLPTIRYLISTGQIEKLHVCMHGDESEEWKRHAGQALETVLNDVKRELGFTAYSQVERQILRNGLYFSVDEVYERTVHTIDEHEPPSVHPIYTNMMLALIVKEACDVFYQKREVRDGLTEKGLCRRFAELGEDEYGGMKPQALMFTTLTEVFYRSFFTHPSGWSHEDLTNDKREETIAAICMHFSKALRTYLQTNLCHQQTGEWQSAYGRNGKNAKKKRAQDLNGIFEDVLPASYHLIHQPKCVKQLYGLVKEAIESSGGILLS</sequence>
<dbReference type="OrthoDB" id="8455278at2"/>
<proteinExistence type="predicted"/>
<protein>
    <submittedName>
        <fullName evidence="1">Uncharacterized protein</fullName>
    </submittedName>
</protein>
<organism evidence="1 2">
    <name type="scientific">Priestia koreensis</name>
    <dbReference type="NCBI Taxonomy" id="284581"/>
    <lineage>
        <taxon>Bacteria</taxon>
        <taxon>Bacillati</taxon>
        <taxon>Bacillota</taxon>
        <taxon>Bacilli</taxon>
        <taxon>Bacillales</taxon>
        <taxon>Bacillaceae</taxon>
        <taxon>Priestia</taxon>
    </lineage>
</organism>
<gene>
    <name evidence="1" type="ORF">AMD01_01255</name>
</gene>
<dbReference type="AlphaFoldDB" id="A0A0M0LH85"/>
<name>A0A0M0LH85_9BACI</name>
<dbReference type="RefSeq" id="WP_053399567.1">
    <property type="nucleotide sequence ID" value="NZ_LILC01000002.1"/>
</dbReference>
<keyword evidence="2" id="KW-1185">Reference proteome</keyword>
<dbReference type="PATRIC" id="fig|284581.3.peg.503"/>
<dbReference type="STRING" id="284581.AMD01_01255"/>
<dbReference type="EMBL" id="LILC01000002">
    <property type="protein sequence ID" value="KOO50414.1"/>
    <property type="molecule type" value="Genomic_DNA"/>
</dbReference>
<evidence type="ECO:0000313" key="2">
    <source>
        <dbReference type="Proteomes" id="UP000037558"/>
    </source>
</evidence>
<accession>A0A0M0LH85</accession>
<reference evidence="2" key="1">
    <citation type="submission" date="2015-08" db="EMBL/GenBank/DDBJ databases">
        <title>Fjat-14210 dsm16467.</title>
        <authorList>
            <person name="Liu B."/>
            <person name="Wang J."/>
            <person name="Zhu Y."/>
            <person name="Liu G."/>
            <person name="Chen Q."/>
            <person name="Chen Z."/>
            <person name="Lan J."/>
            <person name="Che J."/>
            <person name="Ge C."/>
            <person name="Shi H."/>
            <person name="Pan Z."/>
            <person name="Liu X."/>
        </authorList>
    </citation>
    <scope>NUCLEOTIDE SEQUENCE [LARGE SCALE GENOMIC DNA]</scope>
    <source>
        <strain evidence="2">DSM 16467</strain>
    </source>
</reference>
<comment type="caution">
    <text evidence="1">The sequence shown here is derived from an EMBL/GenBank/DDBJ whole genome shotgun (WGS) entry which is preliminary data.</text>
</comment>